<dbReference type="Gene3D" id="3.40.718.10">
    <property type="entry name" value="Isopropylmalate Dehydrogenase"/>
    <property type="match status" value="1"/>
</dbReference>
<evidence type="ECO:0000313" key="6">
    <source>
        <dbReference type="Proteomes" id="UP000541425"/>
    </source>
</evidence>
<evidence type="ECO:0000256" key="4">
    <source>
        <dbReference type="SAM" id="MobiDB-lite"/>
    </source>
</evidence>
<dbReference type="GO" id="GO:0050570">
    <property type="term" value="F:4-hydroxythreonine-4-phosphate dehydrogenase activity"/>
    <property type="evidence" value="ECO:0007669"/>
    <property type="project" value="UniProtKB-EC"/>
</dbReference>
<evidence type="ECO:0000256" key="3">
    <source>
        <dbReference type="ARBA" id="ARBA00023027"/>
    </source>
</evidence>
<dbReference type="GO" id="GO:0046872">
    <property type="term" value="F:metal ion binding"/>
    <property type="evidence" value="ECO:0007669"/>
    <property type="project" value="UniProtKB-KW"/>
</dbReference>
<name>A0A7W5UFC7_9BACT</name>
<keyword evidence="1" id="KW-0479">Metal-binding</keyword>
<gene>
    <name evidence="5" type="ORF">FHS60_001591</name>
</gene>
<dbReference type="PANTHER" id="PTHR30004:SF6">
    <property type="entry name" value="D-THREONATE 4-PHOSPHATE DEHYDROGENASE"/>
    <property type="match status" value="1"/>
</dbReference>
<keyword evidence="2 5" id="KW-0560">Oxidoreductase</keyword>
<dbReference type="AlphaFoldDB" id="A0A7W5UFC7"/>
<dbReference type="EC" id="1.1.1.262" evidence="5"/>
<dbReference type="GO" id="GO:0051287">
    <property type="term" value="F:NAD binding"/>
    <property type="evidence" value="ECO:0007669"/>
    <property type="project" value="InterPro"/>
</dbReference>
<evidence type="ECO:0000256" key="1">
    <source>
        <dbReference type="ARBA" id="ARBA00022723"/>
    </source>
</evidence>
<comment type="caution">
    <text evidence="5">The sequence shown here is derived from an EMBL/GenBank/DDBJ whole genome shotgun (WGS) entry which is preliminary data.</text>
</comment>
<dbReference type="NCBIfam" id="TIGR00557">
    <property type="entry name" value="pdxA"/>
    <property type="match status" value="1"/>
</dbReference>
<dbReference type="Pfam" id="PF04166">
    <property type="entry name" value="PdxA"/>
    <property type="match status" value="1"/>
</dbReference>
<dbReference type="RefSeq" id="WP_183697121.1">
    <property type="nucleotide sequence ID" value="NZ_JACICA010000008.1"/>
</dbReference>
<dbReference type="SUPFAM" id="SSF53659">
    <property type="entry name" value="Isocitrate/Isopropylmalate dehydrogenase-like"/>
    <property type="match status" value="1"/>
</dbReference>
<accession>A0A7W5UFC7</accession>
<organism evidence="5 6">
    <name type="scientific">Alloprevotella rava</name>
    <dbReference type="NCBI Taxonomy" id="671218"/>
    <lineage>
        <taxon>Bacteria</taxon>
        <taxon>Pseudomonadati</taxon>
        <taxon>Bacteroidota</taxon>
        <taxon>Bacteroidia</taxon>
        <taxon>Bacteroidales</taxon>
        <taxon>Prevotellaceae</taxon>
        <taxon>Alloprevotella</taxon>
    </lineage>
</organism>
<feature type="compositionally biased region" description="Basic and acidic residues" evidence="4">
    <location>
        <begin position="361"/>
        <end position="381"/>
    </location>
</feature>
<dbReference type="EMBL" id="JACICA010000008">
    <property type="protein sequence ID" value="MBB3703113.1"/>
    <property type="molecule type" value="Genomic_DNA"/>
</dbReference>
<protein>
    <submittedName>
        <fullName evidence="5">4-hydroxythreonine-4-phosphate dehydrogenase</fullName>
        <ecNumber evidence="5">1.1.1.262</ecNumber>
    </submittedName>
</protein>
<feature type="compositionally biased region" description="Polar residues" evidence="4">
    <location>
        <begin position="382"/>
        <end position="398"/>
    </location>
</feature>
<proteinExistence type="predicted"/>
<reference evidence="5 6" key="1">
    <citation type="submission" date="2020-08" db="EMBL/GenBank/DDBJ databases">
        <title>Genomic Encyclopedia of Type Strains, Phase IV (KMG-IV): sequencing the most valuable type-strain genomes for metagenomic binning, comparative biology and taxonomic classification.</title>
        <authorList>
            <person name="Goeker M."/>
        </authorList>
    </citation>
    <scope>NUCLEOTIDE SEQUENCE [LARGE SCALE GENOMIC DNA]</scope>
    <source>
        <strain evidence="5 6">DSM 22548</strain>
    </source>
</reference>
<dbReference type="InterPro" id="IPR005255">
    <property type="entry name" value="PdxA_fam"/>
</dbReference>
<evidence type="ECO:0000256" key="2">
    <source>
        <dbReference type="ARBA" id="ARBA00023002"/>
    </source>
</evidence>
<feature type="region of interest" description="Disordered" evidence="4">
    <location>
        <begin position="354"/>
        <end position="398"/>
    </location>
</feature>
<evidence type="ECO:0000313" key="5">
    <source>
        <dbReference type="EMBL" id="MBB3703113.1"/>
    </source>
</evidence>
<sequence>MEKKYIEAEVSRNILDDSRPKIKVGITHGDTNGVGYELIFKTFADSGMLELCTPVVYGSAKLASFHKKAVGADVTYHVVESGAEAHPNHLNLVNCFDEEVKVEFGSSNPEAGHAAFLALERAIEELKEGKVDVLVTAPINKSSIQSSNFHFSGHTEYLEERLGSEHGTLMILTNSLMRVALVTTHLPVHEVAEAITPELVELKIRLFQYSLRHDFLLSMPRIAVLGLNPHNGDSGVIGKEESEIIKPVIEKLAGEGKHIFGPYSADGFFGAGLYQHFDGVLAMYHDQGLAPFKALSMDDGVNFTAGLPFVRTSPDHGTAYDIAGTGTANPDSFRQAVFSAIDIYRNRQKYKEATKNPLPKLYRDRREDGERPRRFSRERTDMPSNNNASDQNSNTGQE</sequence>
<keyword evidence="3" id="KW-0520">NAD</keyword>
<dbReference type="PANTHER" id="PTHR30004">
    <property type="entry name" value="4-HYDROXYTHREONINE-4-PHOSPHATE DEHYDROGENASE"/>
    <property type="match status" value="1"/>
</dbReference>
<dbReference type="Proteomes" id="UP000541425">
    <property type="component" value="Unassembled WGS sequence"/>
</dbReference>